<dbReference type="PANTHER" id="PTHR10668">
    <property type="entry name" value="PHYTOENE DEHYDROGENASE"/>
    <property type="match status" value="1"/>
</dbReference>
<dbReference type="EMBL" id="CP123872">
    <property type="protein sequence ID" value="WND02933.1"/>
    <property type="molecule type" value="Genomic_DNA"/>
</dbReference>
<name>A0AA52HAT2_9PROT</name>
<dbReference type="InterPro" id="IPR002937">
    <property type="entry name" value="Amino_oxidase"/>
</dbReference>
<comment type="function">
    <text evidence="1">Probable oxidoreductase that may play a role as regulator of mitochondrial function.</text>
</comment>
<gene>
    <name evidence="5" type="ORF">QGN29_00965</name>
</gene>
<dbReference type="Proteomes" id="UP001268683">
    <property type="component" value="Chromosome"/>
</dbReference>
<reference evidence="5" key="1">
    <citation type="submission" date="2023-04" db="EMBL/GenBank/DDBJ databases">
        <title>Complete genome sequence of Temperatibacter marinus.</title>
        <authorList>
            <person name="Rong J.-C."/>
            <person name="Yi M.-L."/>
            <person name="Zhao Q."/>
        </authorList>
    </citation>
    <scope>NUCLEOTIDE SEQUENCE</scope>
    <source>
        <strain evidence="5">NBRC 110045</strain>
    </source>
</reference>
<evidence type="ECO:0000256" key="3">
    <source>
        <dbReference type="ARBA" id="ARBA00040298"/>
    </source>
</evidence>
<evidence type="ECO:0000259" key="4">
    <source>
        <dbReference type="Pfam" id="PF01593"/>
    </source>
</evidence>
<accession>A0AA52HAT2</accession>
<dbReference type="Pfam" id="PF01593">
    <property type="entry name" value="Amino_oxidase"/>
    <property type="match status" value="1"/>
</dbReference>
<dbReference type="GO" id="GO:0016491">
    <property type="term" value="F:oxidoreductase activity"/>
    <property type="evidence" value="ECO:0007669"/>
    <property type="project" value="InterPro"/>
</dbReference>
<dbReference type="InterPro" id="IPR036188">
    <property type="entry name" value="FAD/NAD-bd_sf"/>
</dbReference>
<evidence type="ECO:0000256" key="2">
    <source>
        <dbReference type="ARBA" id="ARBA00038825"/>
    </source>
</evidence>
<protein>
    <recommendedName>
        <fullName evidence="3">Pyridine nucleotide-disulfide oxidoreductase domain-containing protein 2</fullName>
    </recommendedName>
</protein>
<dbReference type="Gene3D" id="3.90.660.50">
    <property type="match status" value="1"/>
</dbReference>
<keyword evidence="6" id="KW-1185">Reference proteome</keyword>
<dbReference type="KEGG" id="tmk:QGN29_00965"/>
<organism evidence="5 6">
    <name type="scientific">Temperatibacter marinus</name>
    <dbReference type="NCBI Taxonomy" id="1456591"/>
    <lineage>
        <taxon>Bacteria</taxon>
        <taxon>Pseudomonadati</taxon>
        <taxon>Pseudomonadota</taxon>
        <taxon>Alphaproteobacteria</taxon>
        <taxon>Kordiimonadales</taxon>
        <taxon>Temperatibacteraceae</taxon>
        <taxon>Temperatibacter</taxon>
    </lineage>
</organism>
<dbReference type="RefSeq" id="WP_310798773.1">
    <property type="nucleotide sequence ID" value="NZ_CP123872.1"/>
</dbReference>
<sequence length="520" mass="56981">MTEQQTYDAILIGAGHNGLICASYLAKAGKKVLVLEAQEQVGGAARSEKLNGQYTLSPCAQFLGPLEPKIEKDFGLSMNKNRTVHDSLFMTENADPISIRDGNLSGDLSAKDLKEWPAYHKQVCEYASVLKVLLTHAPIDLFNADWEDKKTALKLGWKLRFGLGKDGMREFLRIAGMNIYDWLDERFESPELKGAIAFDACLGHFAAPRSIGTVYTYLYRQATTASIGTLKGGMNRFFTLLSEQSKKLGVDIQTKSAVSNVIVEKAKAKGVTLVDGRQFFAPVIISNADPKTTVLDIVGPRHFEADFVKGIDNIRMQGTTAKLHLLLENCPDFNGLDQSSLTNRLVLTDTIRNVERAFDPIKYGSIAKKPLMEVHIPTLSDPSLAPKGHHILSATISYVPYKLKGGWHAEAKMNLRKACIDHLALYAPDIHRSIIHAELYTPVDIEKKFGLKGGHWHHGEMALDQLMMMRPTPGAAQYSLPLDGLYLCGAGAHPGGSITGLPGKLAAEVVLSDLSKGELS</sequence>
<comment type="subunit">
    <text evidence="2">Interacts with COX5B; this interaction may contribute to localize PYROXD2 to the inner face of the inner mitochondrial membrane.</text>
</comment>
<feature type="domain" description="Amine oxidase" evidence="4">
    <location>
        <begin position="18"/>
        <end position="500"/>
    </location>
</feature>
<dbReference type="AlphaFoldDB" id="A0AA52HAT2"/>
<evidence type="ECO:0000313" key="5">
    <source>
        <dbReference type="EMBL" id="WND02933.1"/>
    </source>
</evidence>
<dbReference type="SUPFAM" id="SSF51905">
    <property type="entry name" value="FAD/NAD(P)-binding domain"/>
    <property type="match status" value="1"/>
</dbReference>
<proteinExistence type="predicted"/>
<evidence type="ECO:0000313" key="6">
    <source>
        <dbReference type="Proteomes" id="UP001268683"/>
    </source>
</evidence>
<evidence type="ECO:0000256" key="1">
    <source>
        <dbReference type="ARBA" id="ARBA00037217"/>
    </source>
</evidence>
<dbReference type="PANTHER" id="PTHR10668:SF103">
    <property type="entry name" value="PYRIDINE NUCLEOTIDE-DISULFIDE OXIDOREDUCTASE DOMAIN-CONTAINING PROTEIN 2"/>
    <property type="match status" value="1"/>
</dbReference>
<dbReference type="PRINTS" id="PR00420">
    <property type="entry name" value="RNGMNOXGNASE"/>
</dbReference>
<dbReference type="Gene3D" id="3.50.50.60">
    <property type="entry name" value="FAD/NAD(P)-binding domain"/>
    <property type="match status" value="2"/>
</dbReference>